<feature type="compositionally biased region" description="Polar residues" evidence="17">
    <location>
        <begin position="13"/>
        <end position="23"/>
    </location>
</feature>
<dbReference type="InterPro" id="IPR028375">
    <property type="entry name" value="KA1/Ssp2_C"/>
</dbReference>
<evidence type="ECO:0000256" key="18">
    <source>
        <dbReference type="SAM" id="Phobius"/>
    </source>
</evidence>
<keyword evidence="7" id="KW-0808">Transferase</keyword>
<dbReference type="GO" id="GO:0004674">
    <property type="term" value="F:protein serine/threonine kinase activity"/>
    <property type="evidence" value="ECO:0007669"/>
    <property type="project" value="UniProtKB-KW"/>
</dbReference>
<evidence type="ECO:0000256" key="16">
    <source>
        <dbReference type="PROSITE-ProRule" id="PRU10141"/>
    </source>
</evidence>
<keyword evidence="9 16" id="KW-0547">Nucleotide-binding</keyword>
<comment type="catalytic activity">
    <reaction evidence="14">
        <text>L-threonyl-[protein] + ATP = O-phospho-L-threonyl-[protein] + ADP + H(+)</text>
        <dbReference type="Rhea" id="RHEA:46608"/>
        <dbReference type="Rhea" id="RHEA-COMP:11060"/>
        <dbReference type="Rhea" id="RHEA-COMP:11605"/>
        <dbReference type="ChEBI" id="CHEBI:15378"/>
        <dbReference type="ChEBI" id="CHEBI:30013"/>
        <dbReference type="ChEBI" id="CHEBI:30616"/>
        <dbReference type="ChEBI" id="CHEBI:61977"/>
        <dbReference type="ChEBI" id="CHEBI:456216"/>
        <dbReference type="EC" id="2.7.11.1"/>
    </reaction>
</comment>
<evidence type="ECO:0000259" key="20">
    <source>
        <dbReference type="PROSITE" id="PS50850"/>
    </source>
</evidence>
<dbReference type="PROSITE" id="PS00108">
    <property type="entry name" value="PROTEIN_KINASE_ST"/>
    <property type="match status" value="1"/>
</dbReference>
<feature type="region of interest" description="Disordered" evidence="17">
    <location>
        <begin position="1"/>
        <end position="48"/>
    </location>
</feature>
<evidence type="ECO:0000313" key="21">
    <source>
        <dbReference type="EMBL" id="KAK5061139.1"/>
    </source>
</evidence>
<keyword evidence="22" id="KW-1185">Reference proteome</keyword>
<dbReference type="Gene3D" id="3.30.200.20">
    <property type="entry name" value="Phosphorylase Kinase, domain 1"/>
    <property type="match status" value="1"/>
</dbReference>
<feature type="compositionally biased region" description="Polar residues" evidence="17">
    <location>
        <begin position="842"/>
        <end position="859"/>
    </location>
</feature>
<protein>
    <recommendedName>
        <fullName evidence="4">non-specific serine/threonine protein kinase</fullName>
        <ecNumber evidence="4">2.7.11.1</ecNumber>
    </recommendedName>
</protein>
<feature type="region of interest" description="Disordered" evidence="17">
    <location>
        <begin position="835"/>
        <end position="881"/>
    </location>
</feature>
<dbReference type="GO" id="GO:0035556">
    <property type="term" value="P:intracellular signal transduction"/>
    <property type="evidence" value="ECO:0007669"/>
    <property type="project" value="TreeGrafter"/>
</dbReference>
<dbReference type="Gene3D" id="1.20.1250.20">
    <property type="entry name" value="MFS general substrate transporter like domains"/>
    <property type="match status" value="1"/>
</dbReference>
<dbReference type="PROSITE" id="PS00217">
    <property type="entry name" value="SUGAR_TRANSPORT_2"/>
    <property type="match status" value="1"/>
</dbReference>
<comment type="catalytic activity">
    <reaction evidence="15">
        <text>L-seryl-[protein] + ATP = O-phospho-L-seryl-[protein] + ADP + H(+)</text>
        <dbReference type="Rhea" id="RHEA:17989"/>
        <dbReference type="Rhea" id="RHEA-COMP:9863"/>
        <dbReference type="Rhea" id="RHEA-COMP:11604"/>
        <dbReference type="ChEBI" id="CHEBI:15378"/>
        <dbReference type="ChEBI" id="CHEBI:29999"/>
        <dbReference type="ChEBI" id="CHEBI:30616"/>
        <dbReference type="ChEBI" id="CHEBI:83421"/>
        <dbReference type="ChEBI" id="CHEBI:456216"/>
        <dbReference type="EC" id="2.7.11.1"/>
    </reaction>
</comment>
<evidence type="ECO:0000256" key="3">
    <source>
        <dbReference type="ARBA" id="ARBA00010992"/>
    </source>
</evidence>
<feature type="transmembrane region" description="Helical" evidence="18">
    <location>
        <begin position="1069"/>
        <end position="1092"/>
    </location>
</feature>
<dbReference type="InterPro" id="IPR020846">
    <property type="entry name" value="MFS_dom"/>
</dbReference>
<keyword evidence="6" id="KW-0723">Serine/threonine-protein kinase</keyword>
<dbReference type="SUPFAM" id="SSF56112">
    <property type="entry name" value="Protein kinase-like (PK-like)"/>
    <property type="match status" value="1"/>
</dbReference>
<dbReference type="Gene3D" id="1.10.510.10">
    <property type="entry name" value="Transferase(Phosphotransferase) domain 1"/>
    <property type="match status" value="1"/>
</dbReference>
<keyword evidence="11 16" id="KW-0067">ATP-binding</keyword>
<reference evidence="21 22" key="1">
    <citation type="submission" date="2023-08" db="EMBL/GenBank/DDBJ databases">
        <title>Black Yeasts Isolated from many extreme environments.</title>
        <authorList>
            <person name="Coleine C."/>
            <person name="Stajich J.E."/>
            <person name="Selbmann L."/>
        </authorList>
    </citation>
    <scope>NUCLEOTIDE SEQUENCE [LARGE SCALE GENOMIC DNA]</scope>
    <source>
        <strain evidence="21 22">CCFEE 5792</strain>
    </source>
</reference>
<dbReference type="Gene3D" id="3.30.310.80">
    <property type="entry name" value="Kinase associated domain 1, KA1"/>
    <property type="match status" value="2"/>
</dbReference>
<feature type="transmembrane region" description="Helical" evidence="18">
    <location>
        <begin position="1178"/>
        <end position="1202"/>
    </location>
</feature>
<dbReference type="InterPro" id="IPR011009">
    <property type="entry name" value="Kinase-like_dom_sf"/>
</dbReference>
<dbReference type="SMART" id="SM00220">
    <property type="entry name" value="S_TKc"/>
    <property type="match status" value="1"/>
</dbReference>
<dbReference type="InterPro" id="IPR005828">
    <property type="entry name" value="MFS_sugar_transport-like"/>
</dbReference>
<evidence type="ECO:0000256" key="5">
    <source>
        <dbReference type="ARBA" id="ARBA00022448"/>
    </source>
</evidence>
<dbReference type="InterPro" id="IPR008271">
    <property type="entry name" value="Ser/Thr_kinase_AS"/>
</dbReference>
<dbReference type="EC" id="2.7.11.1" evidence="4"/>
<evidence type="ECO:0000256" key="4">
    <source>
        <dbReference type="ARBA" id="ARBA00012513"/>
    </source>
</evidence>
<feature type="transmembrane region" description="Helical" evidence="18">
    <location>
        <begin position="1242"/>
        <end position="1262"/>
    </location>
</feature>
<keyword evidence="8 18" id="KW-0812">Transmembrane</keyword>
<comment type="caution">
    <text evidence="21">The sequence shown here is derived from an EMBL/GenBank/DDBJ whole genome shotgun (WGS) entry which is preliminary data.</text>
</comment>
<dbReference type="GO" id="GO:0005737">
    <property type="term" value="C:cytoplasm"/>
    <property type="evidence" value="ECO:0007669"/>
    <property type="project" value="TreeGrafter"/>
</dbReference>
<feature type="binding site" evidence="16">
    <location>
        <position position="88"/>
    </location>
    <ligand>
        <name>ATP</name>
        <dbReference type="ChEBI" id="CHEBI:30616"/>
    </ligand>
</feature>
<feature type="region of interest" description="Disordered" evidence="17">
    <location>
        <begin position="738"/>
        <end position="783"/>
    </location>
</feature>
<keyword evidence="5" id="KW-0813">Transport</keyword>
<feature type="compositionally biased region" description="Acidic residues" evidence="17">
    <location>
        <begin position="1"/>
        <end position="10"/>
    </location>
</feature>
<dbReference type="CDD" id="cd14079">
    <property type="entry name" value="STKc_AMPK_alpha"/>
    <property type="match status" value="1"/>
</dbReference>
<dbReference type="InterPro" id="IPR003663">
    <property type="entry name" value="Sugar/inositol_transpt"/>
</dbReference>
<dbReference type="GO" id="GO:0022857">
    <property type="term" value="F:transmembrane transporter activity"/>
    <property type="evidence" value="ECO:0007669"/>
    <property type="project" value="InterPro"/>
</dbReference>
<feature type="transmembrane region" description="Helical" evidence="18">
    <location>
        <begin position="1336"/>
        <end position="1355"/>
    </location>
</feature>
<evidence type="ECO:0000256" key="10">
    <source>
        <dbReference type="ARBA" id="ARBA00022777"/>
    </source>
</evidence>
<sequence length="1376" mass="150330">MSSTINDDELSMSLPQGDSTRVRTSLPPVVSPPARSIAGQTPVSESPGTARAMNRLHQYSFVRNIGEGSFGKVKLARHKVTGQEVAMKTISRRKLISRDMAGRIEREIQYLQLLRHPHIIKLYTVITTKTDIYMVLEYVPMELFDYIVKHGRLGEAKARKLFQQIICAVEYCHRHKIVHRDLKPENLLLDKNMNVKIADFGLSNIMTDGNFLKTSCGSPNYAAPEVIGGKLYAGPEVDVWSCGVILYVFLVGRLPFDDEFIPALFKKIQAGTFHIPSQTPPGAVNLIKRCLQVHPVHRITIPEIRQDEWFIKDLPPYLVDPVEEFLDTGVDPSKAIDPRQLAPGMSLEVVEKIHESVVGKLGRTMGYAKEDVKDALSKDEPSAIKDAYLIVRENQLMVDTPQYLAENPELESFMASSPPVEPNYPNFPGSPLAGRKFEEVKPLTPSRGDAHRASRTLSETPVPVKEIEKPRVSTVRALATSLPHVHEELMQIRERAKARGDDPDLALHPSQDTDKKDQESPIPEEIKDAEGNPIYRSKEEQEATSRALKPHSRSVTQLNSLRETKDKPKGLTTASQDEKRPAAAKAKTRKWQFGIRSRNEPYEAMKCLYAALNAQGADWAITPWLRPDVFADGEDERDNIPALPVDLAPGERHTILQQRYDFVGSDYYIPRDSYNIRARVLKKGMLMPGEAPSLSAHSSAVSLPQEAQHQLKKHIEQLGLYAEDDLKSMLGVNQLNGINASNGSSSKTKSPLSSGHSSRQNTGPGDYGSLGQDSFTGPGQPLSRPDSLAALNKKIPSENIGVWVFLDIQLYALESQTFVVDFKCDGYQNVIWHDPKKDRNQNKTPNSNSAVTSPATSRPASGFGEMSHSSSDRVDEEGTGGYWRPVSKRYKNLEKEISSPYPYLDVASDLVAQLAELNAPQDVLTCVRKIGIPKTPSSTPLNLPQCIPMDATQLGLVSSIFTLGGLLGALASGSLSARYGRLHVMRVNTILLALGPLAEALSPNIGALAFGRFVSGLGAGVSVVVVPIYISEIAPPAEKGFFGAFTQIMTNMGIFTTQLLGYFLSHGSLWRVILAVAGGIGAIQFLALFGAIDSPKWTAENGNTRQAKIDLRKIRGESANIDDETAGWNGADDGDVDDTEEQRTLLSSPDDNPSLSKPGKQEPLSIIGVLRSPTNNRAILAVVVVMMAQQLCGINSIIMYGVSLLADLLAANSALLNILVSVLNVIATTGFAPLADILGRKTVLLASIGGMGTSSILLAIGMRAAIPILSALAVLLFVASFAFGLGPVPFILASELVGPEAVGATQSWALAANWISTFIIAQFFPLVNERLGLGVVYFVFAGLAAVFFVFVGWYVPETKGKKDADEVWGRQPRRED</sequence>
<comment type="subcellular location">
    <subcellularLocation>
        <location evidence="1">Membrane</location>
        <topology evidence="1">Multi-pass membrane protein</topology>
    </subcellularLocation>
</comment>
<dbReference type="PROSITE" id="PS50850">
    <property type="entry name" value="MFS"/>
    <property type="match status" value="1"/>
</dbReference>
<dbReference type="CDD" id="cd14334">
    <property type="entry name" value="UBA_SNF1_fungi"/>
    <property type="match status" value="1"/>
</dbReference>
<feature type="transmembrane region" description="Helical" evidence="18">
    <location>
        <begin position="1042"/>
        <end position="1063"/>
    </location>
</feature>
<feature type="domain" description="Protein kinase" evidence="19">
    <location>
        <begin position="59"/>
        <end position="310"/>
    </location>
</feature>
<dbReference type="PROSITE" id="PS00107">
    <property type="entry name" value="PROTEIN_KINASE_ATP"/>
    <property type="match status" value="1"/>
</dbReference>
<feature type="compositionally biased region" description="Polar residues" evidence="17">
    <location>
        <begin position="38"/>
        <end position="47"/>
    </location>
</feature>
<dbReference type="FunFam" id="3.30.200.20:FF:000236">
    <property type="entry name" value="Non-specific serine/threonine protein kinase"/>
    <property type="match status" value="1"/>
</dbReference>
<dbReference type="Pfam" id="PF00083">
    <property type="entry name" value="Sugar_tr"/>
    <property type="match status" value="1"/>
</dbReference>
<dbReference type="EMBL" id="JAVRRD010000003">
    <property type="protein sequence ID" value="KAK5061139.1"/>
    <property type="molecule type" value="Genomic_DNA"/>
</dbReference>
<evidence type="ECO:0000256" key="11">
    <source>
        <dbReference type="ARBA" id="ARBA00022840"/>
    </source>
</evidence>
<evidence type="ECO:0000256" key="6">
    <source>
        <dbReference type="ARBA" id="ARBA00022527"/>
    </source>
</evidence>
<feature type="compositionally biased region" description="Low complexity" evidence="17">
    <location>
        <begin position="741"/>
        <end position="758"/>
    </location>
</feature>
<evidence type="ECO:0000259" key="19">
    <source>
        <dbReference type="PROSITE" id="PS50011"/>
    </source>
</evidence>
<feature type="transmembrane region" description="Helical" evidence="18">
    <location>
        <begin position="954"/>
        <end position="975"/>
    </location>
</feature>
<name>A0AAV9NNF0_9EURO</name>
<feature type="domain" description="Major facilitator superfamily (MFS) profile" evidence="20">
    <location>
        <begin position="908"/>
        <end position="1359"/>
    </location>
</feature>
<keyword evidence="13 18" id="KW-0472">Membrane</keyword>
<comment type="similarity">
    <text evidence="2">Belongs to the protein kinase superfamily. CAMK Ser/Thr protein kinase family. SNF1 subfamily.</text>
</comment>
<evidence type="ECO:0000256" key="15">
    <source>
        <dbReference type="ARBA" id="ARBA00048679"/>
    </source>
</evidence>
<dbReference type="FunFam" id="1.10.510.10:FF:000407">
    <property type="entry name" value="Non-specific serine/threonine protein kinase"/>
    <property type="match status" value="1"/>
</dbReference>
<gene>
    <name evidence="21" type="ORF">LTR84_007681</name>
</gene>
<feature type="region of interest" description="Disordered" evidence="17">
    <location>
        <begin position="1122"/>
        <end position="1160"/>
    </location>
</feature>
<feature type="transmembrane region" description="Helical" evidence="18">
    <location>
        <begin position="1214"/>
        <end position="1235"/>
    </location>
</feature>
<evidence type="ECO:0000256" key="1">
    <source>
        <dbReference type="ARBA" id="ARBA00004141"/>
    </source>
</evidence>
<dbReference type="Pfam" id="PF08587">
    <property type="entry name" value="UBA_2"/>
    <property type="match status" value="1"/>
</dbReference>
<dbReference type="PANTHER" id="PTHR24346">
    <property type="entry name" value="MAP/MICROTUBULE AFFINITY-REGULATING KINASE"/>
    <property type="match status" value="1"/>
</dbReference>
<dbReference type="Proteomes" id="UP001358417">
    <property type="component" value="Unassembled WGS sequence"/>
</dbReference>
<comment type="similarity">
    <text evidence="3">Belongs to the major facilitator superfamily. Sugar transporter (TC 2.A.1.1) family.</text>
</comment>
<dbReference type="InterPro" id="IPR013896">
    <property type="entry name" value="SNF1_UBA"/>
</dbReference>
<evidence type="ECO:0000256" key="7">
    <source>
        <dbReference type="ARBA" id="ARBA00022679"/>
    </source>
</evidence>
<feature type="region of interest" description="Disordered" evidence="17">
    <location>
        <begin position="497"/>
        <end position="584"/>
    </location>
</feature>
<evidence type="ECO:0000256" key="13">
    <source>
        <dbReference type="ARBA" id="ARBA00023136"/>
    </source>
</evidence>
<dbReference type="SUPFAM" id="SSF103473">
    <property type="entry name" value="MFS general substrate transporter"/>
    <property type="match status" value="1"/>
</dbReference>
<proteinExistence type="inferred from homology"/>
<keyword evidence="12 18" id="KW-1133">Transmembrane helix</keyword>
<dbReference type="SUPFAM" id="SSF103243">
    <property type="entry name" value="KA1-like"/>
    <property type="match status" value="1"/>
</dbReference>
<dbReference type="PRINTS" id="PR00171">
    <property type="entry name" value="SUGRTRNSPORT"/>
</dbReference>
<dbReference type="Pfam" id="PF00069">
    <property type="entry name" value="Pkinase"/>
    <property type="match status" value="1"/>
</dbReference>
<evidence type="ECO:0000256" key="14">
    <source>
        <dbReference type="ARBA" id="ARBA00047899"/>
    </source>
</evidence>
<feature type="transmembrane region" description="Helical" evidence="18">
    <location>
        <begin position="1013"/>
        <end position="1030"/>
    </location>
</feature>
<keyword evidence="10" id="KW-0418">Kinase</keyword>
<feature type="compositionally biased region" description="Basic and acidic residues" evidence="17">
    <location>
        <begin position="511"/>
        <end position="543"/>
    </location>
</feature>
<dbReference type="InterPro" id="IPR017441">
    <property type="entry name" value="Protein_kinase_ATP_BS"/>
</dbReference>
<feature type="transmembrane region" description="Helical" evidence="18">
    <location>
        <begin position="1268"/>
        <end position="1293"/>
    </location>
</feature>
<dbReference type="PANTHER" id="PTHR24346:SF110">
    <property type="entry name" value="NON-SPECIFIC SERINE_THREONINE PROTEIN KINASE"/>
    <property type="match status" value="1"/>
</dbReference>
<dbReference type="GO" id="GO:0005524">
    <property type="term" value="F:ATP binding"/>
    <property type="evidence" value="ECO:0007669"/>
    <property type="project" value="UniProtKB-UniRule"/>
</dbReference>
<dbReference type="InterPro" id="IPR000719">
    <property type="entry name" value="Prot_kinase_dom"/>
</dbReference>
<evidence type="ECO:0000256" key="2">
    <source>
        <dbReference type="ARBA" id="ARBA00006234"/>
    </source>
</evidence>
<feature type="transmembrane region" description="Helical" evidence="18">
    <location>
        <begin position="1305"/>
        <end position="1324"/>
    </location>
</feature>
<accession>A0AAV9NNF0</accession>
<dbReference type="InterPro" id="IPR005829">
    <property type="entry name" value="Sugar_transporter_CS"/>
</dbReference>
<evidence type="ECO:0000256" key="9">
    <source>
        <dbReference type="ARBA" id="ARBA00022741"/>
    </source>
</evidence>
<dbReference type="Gene3D" id="1.10.8.10">
    <property type="entry name" value="DNA helicase RuvA subunit, C-terminal domain"/>
    <property type="match status" value="1"/>
</dbReference>
<evidence type="ECO:0000256" key="17">
    <source>
        <dbReference type="SAM" id="MobiDB-lite"/>
    </source>
</evidence>
<evidence type="ECO:0000256" key="8">
    <source>
        <dbReference type="ARBA" id="ARBA00022692"/>
    </source>
</evidence>
<organism evidence="21 22">
    <name type="scientific">Exophiala bonariae</name>
    <dbReference type="NCBI Taxonomy" id="1690606"/>
    <lineage>
        <taxon>Eukaryota</taxon>
        <taxon>Fungi</taxon>
        <taxon>Dikarya</taxon>
        <taxon>Ascomycota</taxon>
        <taxon>Pezizomycotina</taxon>
        <taxon>Eurotiomycetes</taxon>
        <taxon>Chaetothyriomycetidae</taxon>
        <taxon>Chaetothyriales</taxon>
        <taxon>Herpotrichiellaceae</taxon>
        <taxon>Exophiala</taxon>
    </lineage>
</organism>
<dbReference type="PROSITE" id="PS50011">
    <property type="entry name" value="PROTEIN_KINASE_DOM"/>
    <property type="match status" value="1"/>
</dbReference>
<dbReference type="GeneID" id="89975846"/>
<feature type="compositionally biased region" description="Low complexity" evidence="17">
    <location>
        <begin position="1145"/>
        <end position="1156"/>
    </location>
</feature>
<evidence type="ECO:0000313" key="22">
    <source>
        <dbReference type="Proteomes" id="UP001358417"/>
    </source>
</evidence>
<dbReference type="RefSeq" id="XP_064710236.1">
    <property type="nucleotide sequence ID" value="XM_064851233.1"/>
</dbReference>
<dbReference type="InterPro" id="IPR036259">
    <property type="entry name" value="MFS_trans_sf"/>
</dbReference>
<evidence type="ECO:0000256" key="12">
    <source>
        <dbReference type="ARBA" id="ARBA00022989"/>
    </source>
</evidence>
<dbReference type="GO" id="GO:0016020">
    <property type="term" value="C:membrane"/>
    <property type="evidence" value="ECO:0007669"/>
    <property type="project" value="UniProtKB-SubCell"/>
</dbReference>